<dbReference type="PANTHER" id="PTHR33481">
    <property type="entry name" value="REVERSE TRANSCRIPTASE"/>
    <property type="match status" value="1"/>
</dbReference>
<dbReference type="Gene3D" id="3.30.420.10">
    <property type="entry name" value="Ribonuclease H-like superfamily/Ribonuclease H"/>
    <property type="match status" value="1"/>
</dbReference>
<dbReference type="STRING" id="1283841.A0A084QKM3"/>
<dbReference type="SUPFAM" id="SSF56672">
    <property type="entry name" value="DNA/RNA polymerases"/>
    <property type="match status" value="1"/>
</dbReference>
<evidence type="ECO:0000256" key="1">
    <source>
        <dbReference type="ARBA" id="ARBA00004173"/>
    </source>
</evidence>
<comment type="subcellular location">
    <subcellularLocation>
        <location evidence="1">Mitochondrion</location>
    </subcellularLocation>
</comment>
<evidence type="ECO:0000313" key="5">
    <source>
        <dbReference type="Proteomes" id="UP000028524"/>
    </source>
</evidence>
<dbReference type="OrthoDB" id="5244787at2759"/>
<keyword evidence="5" id="KW-1185">Reference proteome</keyword>
<dbReference type="HOGENOM" id="CLU_000680_23_5_1"/>
<dbReference type="Pfam" id="PF00078">
    <property type="entry name" value="RVT_1"/>
    <property type="match status" value="1"/>
</dbReference>
<name>A0A084QKM3_STAC4</name>
<dbReference type="InterPro" id="IPR000477">
    <property type="entry name" value="RT_dom"/>
</dbReference>
<reference evidence="4 5" key="1">
    <citation type="journal article" date="2014" name="BMC Genomics">
        <title>Comparative genome sequencing reveals chemotype-specific gene clusters in the toxigenic black mold Stachybotrys.</title>
        <authorList>
            <person name="Semeiks J."/>
            <person name="Borek D."/>
            <person name="Otwinowski Z."/>
            <person name="Grishin N.V."/>
        </authorList>
    </citation>
    <scope>NUCLEOTIDE SEQUENCE [LARGE SCALE GENOMIC DNA]</scope>
    <source>
        <strain evidence="4 5">IBT 40285</strain>
    </source>
</reference>
<evidence type="ECO:0000313" key="4">
    <source>
        <dbReference type="EMBL" id="KFA64508.1"/>
    </source>
</evidence>
<dbReference type="GO" id="GO:0003676">
    <property type="term" value="F:nucleic acid binding"/>
    <property type="evidence" value="ECO:0007669"/>
    <property type="project" value="InterPro"/>
</dbReference>
<dbReference type="PANTHER" id="PTHR33481:SF1">
    <property type="entry name" value="ENDONUCLEASE_EXONUCLEASE_PHOSPHATASE DOMAIN-CONTAINING PROTEIN-RELATED"/>
    <property type="match status" value="1"/>
</dbReference>
<gene>
    <name evidence="4" type="ORF">S40285_09316</name>
</gene>
<keyword evidence="2" id="KW-0496">Mitochondrion</keyword>
<evidence type="ECO:0000256" key="2">
    <source>
        <dbReference type="ARBA" id="ARBA00023128"/>
    </source>
</evidence>
<evidence type="ECO:0000259" key="3">
    <source>
        <dbReference type="PROSITE" id="PS50878"/>
    </source>
</evidence>
<dbReference type="AlphaFoldDB" id="A0A084QKM3"/>
<dbReference type="PROSITE" id="PS50878">
    <property type="entry name" value="RT_POL"/>
    <property type="match status" value="1"/>
</dbReference>
<organism evidence="4 5">
    <name type="scientific">Stachybotrys chlorohalonatus (strain IBT 40285)</name>
    <dbReference type="NCBI Taxonomy" id="1283841"/>
    <lineage>
        <taxon>Eukaryota</taxon>
        <taxon>Fungi</taxon>
        <taxon>Dikarya</taxon>
        <taxon>Ascomycota</taxon>
        <taxon>Pezizomycotina</taxon>
        <taxon>Sordariomycetes</taxon>
        <taxon>Hypocreomycetidae</taxon>
        <taxon>Hypocreales</taxon>
        <taxon>Stachybotryaceae</taxon>
        <taxon>Stachybotrys</taxon>
    </lineage>
</organism>
<dbReference type="InParanoid" id="A0A084QKM3"/>
<dbReference type="GO" id="GO:0005739">
    <property type="term" value="C:mitochondrion"/>
    <property type="evidence" value="ECO:0007669"/>
    <property type="project" value="UniProtKB-SubCell"/>
</dbReference>
<sequence length="688" mass="76398">MCDKMPPLKRGNGSLTKDKAEQAEELLHTFFPPLPARIEDEGVQQQRKAVPMPGLTLEEIEEKVMTTKPWKAPGEDGLPAVVWKRLWPVVKYRVFALFDASLRDGIVPRQWRSAKIILLKKRDKGDYTIAKAWRPISLLSTLGKIMEAVVAERISYAVEAYRLLPANHFGARKRWSAEQALLLLQEHIYKAWRAQKVLSLISFDIKGAYNGVCKERLLERMKVRGMPDRLIRWIDAFCSGQTASVVVNGYTSEQHELPQAGLPQGSPLSPVSFLFFNADLVQRRIKAESGSIAFVDNYSAWERCSGATFEADKTIVIHFTRVTVCNSDMLFLIKGKEIKPKTSAKILGVVMDVGLRYQEHMARAAAKGLTAAMCLRRLKMLSPRVARQLFVATVAPAMDYASNVWMHARRAREAAWLNKAQLVGAQAIIGAFHTVATAVAEAEASIQTVEEQHRQAAIRFCINLQTFPKTHPLADLNNKASKRFISPMQKIISAVGRVHMDRMEIIHEYALPPWTSRMPVVGEDGLAKAVTAPNQLEGIIIATSSSQKGGVVGMGGVVCDATRNSAGEVVASYSVTLGPGDEQNPYTAELAAIAMVLKDAPPRLPFRDVMVVTSNRSAVEVIRRPRQQSGQCTIRQIYDRTECLRKRGCSVRLMWMLVKAEGFALRPMAKAAAQRAANAEGMVETPPY</sequence>
<dbReference type="Proteomes" id="UP000028524">
    <property type="component" value="Unassembled WGS sequence"/>
</dbReference>
<proteinExistence type="predicted"/>
<dbReference type="OMA" id="NRHMISA"/>
<dbReference type="CDD" id="cd01650">
    <property type="entry name" value="RT_nLTR_like"/>
    <property type="match status" value="1"/>
</dbReference>
<accession>A0A084QKM3</accession>
<dbReference type="EMBL" id="KL660685">
    <property type="protein sequence ID" value="KFA64508.1"/>
    <property type="molecule type" value="Genomic_DNA"/>
</dbReference>
<dbReference type="InterPro" id="IPR043502">
    <property type="entry name" value="DNA/RNA_pol_sf"/>
</dbReference>
<protein>
    <recommendedName>
        <fullName evidence="3">Reverse transcriptase domain-containing protein</fullName>
    </recommendedName>
</protein>
<feature type="domain" description="Reverse transcriptase" evidence="3">
    <location>
        <begin position="100"/>
        <end position="351"/>
    </location>
</feature>
<dbReference type="InterPro" id="IPR036397">
    <property type="entry name" value="RNaseH_sf"/>
</dbReference>